<evidence type="ECO:0000256" key="2">
    <source>
        <dbReference type="ARBA" id="ARBA00010454"/>
    </source>
</evidence>
<organism evidence="12 13">
    <name type="scientific">Cryptotermes secundus</name>
    <dbReference type="NCBI Taxonomy" id="105785"/>
    <lineage>
        <taxon>Eukaryota</taxon>
        <taxon>Metazoa</taxon>
        <taxon>Ecdysozoa</taxon>
        <taxon>Arthropoda</taxon>
        <taxon>Hexapoda</taxon>
        <taxon>Insecta</taxon>
        <taxon>Pterygota</taxon>
        <taxon>Neoptera</taxon>
        <taxon>Polyneoptera</taxon>
        <taxon>Dictyoptera</taxon>
        <taxon>Blattodea</taxon>
        <taxon>Blattoidea</taxon>
        <taxon>Termitoidae</taxon>
        <taxon>Kalotermitidae</taxon>
        <taxon>Cryptotermitinae</taxon>
        <taxon>Cryptotermes</taxon>
    </lineage>
</organism>
<evidence type="ECO:0000256" key="3">
    <source>
        <dbReference type="ARBA" id="ARBA00017338"/>
    </source>
</evidence>
<dbReference type="Gene3D" id="3.30.40.10">
    <property type="entry name" value="Zinc/RING finger domain, C3HC4 (zinc finger)"/>
    <property type="match status" value="1"/>
</dbReference>
<accession>A0A2J7PK30</accession>
<evidence type="ECO:0000259" key="11">
    <source>
        <dbReference type="Pfam" id="PF26148"/>
    </source>
</evidence>
<evidence type="ECO:0000259" key="10">
    <source>
        <dbReference type="Pfam" id="PF05131"/>
    </source>
</evidence>
<keyword evidence="13" id="KW-1185">Reference proteome</keyword>
<dbReference type="PANTHER" id="PTHR23323:SF26">
    <property type="entry name" value="VACUOLAR PROTEIN SORTING-ASSOCIATED PROTEIN 18 HOMOLOG"/>
    <property type="match status" value="1"/>
</dbReference>
<dbReference type="PANTHER" id="PTHR23323">
    <property type="entry name" value="VACUOLAR PROTEIN SORTING-ASSOCIATED PROTEIN"/>
    <property type="match status" value="1"/>
</dbReference>
<evidence type="ECO:0000313" key="12">
    <source>
        <dbReference type="EMBL" id="PNF16669.1"/>
    </source>
</evidence>
<evidence type="ECO:0000256" key="6">
    <source>
        <dbReference type="ARBA" id="ARBA00022833"/>
    </source>
</evidence>
<protein>
    <recommendedName>
        <fullName evidence="3">Vacuolar protein sorting-associated protein 18 homolog</fullName>
    </recommendedName>
</protein>
<comment type="similarity">
    <text evidence="2">Belongs to the VPS18 family.</text>
</comment>
<dbReference type="InterPro" id="IPR013083">
    <property type="entry name" value="Znf_RING/FYVE/PHD"/>
</dbReference>
<keyword evidence="9" id="KW-0175">Coiled coil</keyword>
<dbReference type="GO" id="GO:0007040">
    <property type="term" value="P:lysosome organization"/>
    <property type="evidence" value="ECO:0007669"/>
    <property type="project" value="TreeGrafter"/>
</dbReference>
<keyword evidence="4" id="KW-0479">Metal-binding</keyword>
<dbReference type="InterPro" id="IPR000547">
    <property type="entry name" value="Clathrin_H-chain/VPS_repeat"/>
</dbReference>
<reference evidence="12 13" key="1">
    <citation type="submission" date="2017-12" db="EMBL/GenBank/DDBJ databases">
        <title>Hemimetabolous genomes reveal molecular basis of termite eusociality.</title>
        <authorList>
            <person name="Harrison M.C."/>
            <person name="Jongepier E."/>
            <person name="Robertson H.M."/>
            <person name="Arning N."/>
            <person name="Bitard-Feildel T."/>
            <person name="Chao H."/>
            <person name="Childers C.P."/>
            <person name="Dinh H."/>
            <person name="Doddapaneni H."/>
            <person name="Dugan S."/>
            <person name="Gowin J."/>
            <person name="Greiner C."/>
            <person name="Han Y."/>
            <person name="Hu H."/>
            <person name="Hughes D.S.T."/>
            <person name="Huylmans A.-K."/>
            <person name="Kemena C."/>
            <person name="Kremer L.P.M."/>
            <person name="Lee S.L."/>
            <person name="Lopez-Ezquerra A."/>
            <person name="Mallet L."/>
            <person name="Monroy-Kuhn J.M."/>
            <person name="Moser A."/>
            <person name="Murali S.C."/>
            <person name="Muzny D.M."/>
            <person name="Otani S."/>
            <person name="Piulachs M.-D."/>
            <person name="Poelchau M."/>
            <person name="Qu J."/>
            <person name="Schaub F."/>
            <person name="Wada-Katsumata A."/>
            <person name="Worley K.C."/>
            <person name="Xie Q."/>
            <person name="Ylla G."/>
            <person name="Poulsen M."/>
            <person name="Gibbs R.A."/>
            <person name="Schal C."/>
            <person name="Richards S."/>
            <person name="Belles X."/>
            <person name="Korb J."/>
            <person name="Bornberg-Bauer E."/>
        </authorList>
    </citation>
    <scope>NUCLEOTIDE SEQUENCE [LARGE SCALE GENOMIC DNA]</scope>
    <source>
        <tissue evidence="12">Whole body</tissue>
    </source>
</reference>
<keyword evidence="7" id="KW-0472">Membrane</keyword>
<dbReference type="GO" id="GO:0007032">
    <property type="term" value="P:endosome organization"/>
    <property type="evidence" value="ECO:0007669"/>
    <property type="project" value="TreeGrafter"/>
</dbReference>
<sequence>MTSMFDQYEQASQRFKGTGGSTIRPEMSTTGFIHMKLEEEPPIFSKQKVNFSPKDRITHLAVSSELLVLTMANNILLRIDLRKPDNSQEIELGKYMSHLKLNDLFLDPLGHHLLLSFSSRNTETPAELLYLSHKTTKLKQPNKFKGHEITAVGWNFGNDSDITTGPILLGTSKGLIFETEIALDGDRIFQSSLEQYWRQVFDIGKGDNTPITGLEFHRVPDSEKYFVLVTTPNRLYQFIGYVTNSDEKPLLQQIFNSYLTVPESFQDIPSSLKYSRLQFYYPNPKGLPKTFAWLTEPGIFYGQLDMSGRDSVMTNSQLLQYIPPNSGAPLAFVITEFHALLLYADHVKGISLLNHELVFEDVYNESFGKLVNITQDPVKGIIWVFTEKVVFRYKVCREERNVWQVYVEKGEFELAKQYCKDNPAHIDQVLVKQAEMYFNNKQYEKSAVHYAETQSSFEEIALKFLQVWQIEALKTFLKKKLEGLKHQDKTQITMIVIWVIELFLNQLGTLRDEGMENSAEYVSLQKELDSFLARPQVTECVKNNRSTVYDLMASHGDKHNLIKLTIMNKDFERVIRHHIHKNNYLEALHVLKSQNRKELFYQFAPALMQFVPKQMVDALISQGRGLSPAKLLPALVTIDDDQAGEAVRYLENCVHSLGCQQQAIHNYLLSLYARLKPQSLMDYLAMQGQDASMVCYDIHYALRLCQERNLTEACVQLSALLGLWESAVDLALTVDVKLAKHTASLPQNDPELRKKLWLKIVSYCVCAAKHVVREKDDIQQAMQFLQQCDLIKIEDILPFFSDFVTIDHFKDAICTSLQEYNQHIQDLKEEMEEATKSAQVIREEIQAFRNRYAFVEARDGCSICELQLLMRPFYLFPCGHRFHSDCLLTELNPMLPPRKRNKLHDLQRQLATFSARDDNVSMGSATLSARDQVKSDIDSIIASECLYCGEMMIRAIDRPFIEDEDYEQVMKEWE</sequence>
<name>A0A2J7PK30_9NEOP</name>
<dbReference type="PROSITE" id="PS50236">
    <property type="entry name" value="CHCR"/>
    <property type="match status" value="1"/>
</dbReference>
<proteinExistence type="inferred from homology"/>
<dbReference type="Pfam" id="PF05131">
    <property type="entry name" value="Pep3_Vps18"/>
    <property type="match status" value="1"/>
</dbReference>
<dbReference type="InParanoid" id="A0A2J7PK30"/>
<comment type="subcellular location">
    <subcellularLocation>
        <location evidence="1">Late endosome membrane</location>
        <topology evidence="1">Peripheral membrane protein</topology>
        <orientation evidence="1">Cytoplasmic side</orientation>
    </subcellularLocation>
</comment>
<dbReference type="InterPro" id="IPR007810">
    <property type="entry name" value="Pep3/Vps18_beta-prop"/>
</dbReference>
<evidence type="ECO:0000256" key="4">
    <source>
        <dbReference type="ARBA" id="ARBA00022723"/>
    </source>
</evidence>
<dbReference type="GO" id="GO:0008270">
    <property type="term" value="F:zinc ion binding"/>
    <property type="evidence" value="ECO:0007669"/>
    <property type="project" value="UniProtKB-KW"/>
</dbReference>
<dbReference type="STRING" id="105785.A0A2J7PK30"/>
<gene>
    <name evidence="12" type="primary">vps18_2</name>
    <name evidence="12" type="ORF">B7P43_G05411</name>
</gene>
<dbReference type="FunCoup" id="A0A2J7PK30">
    <property type="interactions" value="2132"/>
</dbReference>
<dbReference type="EMBL" id="NEVH01024942">
    <property type="protein sequence ID" value="PNF16669.1"/>
    <property type="molecule type" value="Genomic_DNA"/>
</dbReference>
<evidence type="ECO:0000313" key="13">
    <source>
        <dbReference type="Proteomes" id="UP000235965"/>
    </source>
</evidence>
<feature type="coiled-coil region" evidence="9">
    <location>
        <begin position="810"/>
        <end position="858"/>
    </location>
</feature>
<keyword evidence="5" id="KW-0863">Zinc-finger</keyword>
<dbReference type="GO" id="GO:0030897">
    <property type="term" value="C:HOPS complex"/>
    <property type="evidence" value="ECO:0007669"/>
    <property type="project" value="TreeGrafter"/>
</dbReference>
<evidence type="ECO:0000256" key="1">
    <source>
        <dbReference type="ARBA" id="ARBA00004492"/>
    </source>
</evidence>
<dbReference type="GO" id="GO:0048284">
    <property type="term" value="P:organelle fusion"/>
    <property type="evidence" value="ECO:0007669"/>
    <property type="project" value="TreeGrafter"/>
</dbReference>
<evidence type="ECO:0000256" key="9">
    <source>
        <dbReference type="SAM" id="Coils"/>
    </source>
</evidence>
<dbReference type="GO" id="GO:0030674">
    <property type="term" value="F:protein-macromolecule adaptor activity"/>
    <property type="evidence" value="ECO:0007669"/>
    <property type="project" value="TreeGrafter"/>
</dbReference>
<dbReference type="InterPro" id="IPR058919">
    <property type="entry name" value="Pep3/Vps18_RING_C"/>
</dbReference>
<evidence type="ECO:0000256" key="5">
    <source>
        <dbReference type="ARBA" id="ARBA00022771"/>
    </source>
</evidence>
<dbReference type="SUPFAM" id="SSF57850">
    <property type="entry name" value="RING/U-box"/>
    <property type="match status" value="1"/>
</dbReference>
<dbReference type="Proteomes" id="UP000235965">
    <property type="component" value="Unassembled WGS sequence"/>
</dbReference>
<dbReference type="CDD" id="cd16462">
    <property type="entry name" value="RING-H2_Pep3p-like"/>
    <property type="match status" value="1"/>
</dbReference>
<feature type="domain" description="Pep3/Vps18 RING C-terminal" evidence="11">
    <location>
        <begin position="855"/>
        <end position="954"/>
    </location>
</feature>
<dbReference type="AlphaFoldDB" id="A0A2J7PK30"/>
<evidence type="ECO:0000256" key="7">
    <source>
        <dbReference type="ARBA" id="ARBA00023136"/>
    </source>
</evidence>
<keyword evidence="6" id="KW-0862">Zinc</keyword>
<dbReference type="GO" id="GO:0006886">
    <property type="term" value="P:intracellular protein transport"/>
    <property type="evidence" value="ECO:0007669"/>
    <property type="project" value="UniProtKB-UniRule"/>
</dbReference>
<feature type="domain" description="Pep3/Vps18 beta-propeller" evidence="10">
    <location>
        <begin position="42"/>
        <end position="395"/>
    </location>
</feature>
<dbReference type="GO" id="GO:0031902">
    <property type="term" value="C:late endosome membrane"/>
    <property type="evidence" value="ECO:0007669"/>
    <property type="project" value="UniProtKB-SubCell"/>
</dbReference>
<dbReference type="GO" id="GO:0006904">
    <property type="term" value="P:vesicle docking involved in exocytosis"/>
    <property type="evidence" value="ECO:0007669"/>
    <property type="project" value="TreeGrafter"/>
</dbReference>
<evidence type="ECO:0000256" key="8">
    <source>
        <dbReference type="PROSITE-ProRule" id="PRU01006"/>
    </source>
</evidence>
<dbReference type="GO" id="GO:0008333">
    <property type="term" value="P:endosome to lysosome transport"/>
    <property type="evidence" value="ECO:0007669"/>
    <property type="project" value="TreeGrafter"/>
</dbReference>
<comment type="caution">
    <text evidence="12">The sequence shown here is derived from an EMBL/GenBank/DDBJ whole genome shotgun (WGS) entry which is preliminary data.</text>
</comment>
<feature type="repeat" description="CHCR" evidence="8">
    <location>
        <begin position="619"/>
        <end position="773"/>
    </location>
</feature>
<dbReference type="Pfam" id="PF26148">
    <property type="entry name" value="VPS18_RING_C"/>
    <property type="match status" value="1"/>
</dbReference>
<dbReference type="OrthoDB" id="1845386at2759"/>